<evidence type="ECO:0000313" key="2">
    <source>
        <dbReference type="Proteomes" id="UP001234202"/>
    </source>
</evidence>
<organism evidence="1 2">
    <name type="scientific">Naganishia onofrii</name>
    <dbReference type="NCBI Taxonomy" id="1851511"/>
    <lineage>
        <taxon>Eukaryota</taxon>
        <taxon>Fungi</taxon>
        <taxon>Dikarya</taxon>
        <taxon>Basidiomycota</taxon>
        <taxon>Agaricomycotina</taxon>
        <taxon>Tremellomycetes</taxon>
        <taxon>Filobasidiales</taxon>
        <taxon>Filobasidiaceae</taxon>
        <taxon>Naganishia</taxon>
    </lineage>
</organism>
<reference evidence="1" key="1">
    <citation type="submission" date="2023-04" db="EMBL/GenBank/DDBJ databases">
        <title>Draft Genome sequencing of Naganishia species isolated from polar environments using Oxford Nanopore Technology.</title>
        <authorList>
            <person name="Leo P."/>
            <person name="Venkateswaran K."/>
        </authorList>
    </citation>
    <scope>NUCLEOTIDE SEQUENCE</scope>
    <source>
        <strain evidence="1">DBVPG 5303</strain>
    </source>
</reference>
<name>A0ACC2X5T1_9TREE</name>
<sequence length="422" mass="45817">MGKTYAPRPRPRLYNPTTTTTTSGPVDPVNHANNPGSSAVVPGDSGVTSNQLPQSAGKPVRRNHHHHLPTTSHSHLSIPTNRSSTISDWQESTNPDPRNRNRNRNRNRPASDTTFTVPDSLDSHDISEIHDDNNNDILFDHTPFSYSRTLTTDPLDAYIDAPDHEPGFAAGEYDQVDDLILQQHLHNDAAAAADADADDADNIESYTPAQTDSIKRGIKDVNGRAARGTRDNPLMGDLDPLEVEMMGVDKLAGGEEQVGFVGFFTDEELEALMVAERARGGGSGSGEVMLDSVAVEKGKGLSSSVLKRTPRAKSRPASNTNPHPTALPPPSSTFQPTRYPTPPPPRAAALSLSSTETGARYGTDSTGTPTPSRFQWWARATSRHPESLAEAKSVMVMRKSVGVCRLMSGERWFRPVKAYTEQ</sequence>
<evidence type="ECO:0000313" key="1">
    <source>
        <dbReference type="EMBL" id="KAJ9118940.1"/>
    </source>
</evidence>
<protein>
    <submittedName>
        <fullName evidence="1">Uncharacterized protein</fullName>
    </submittedName>
</protein>
<gene>
    <name evidence="1" type="ORF">QFC24_005906</name>
</gene>
<proteinExistence type="predicted"/>
<keyword evidence="2" id="KW-1185">Reference proteome</keyword>
<dbReference type="EMBL" id="JASBWV010000026">
    <property type="protein sequence ID" value="KAJ9118940.1"/>
    <property type="molecule type" value="Genomic_DNA"/>
</dbReference>
<comment type="caution">
    <text evidence="1">The sequence shown here is derived from an EMBL/GenBank/DDBJ whole genome shotgun (WGS) entry which is preliminary data.</text>
</comment>
<accession>A0ACC2X5T1</accession>
<dbReference type="Proteomes" id="UP001234202">
    <property type="component" value="Unassembled WGS sequence"/>
</dbReference>